<feature type="compositionally biased region" description="Basic and acidic residues" evidence="1">
    <location>
        <begin position="45"/>
        <end position="54"/>
    </location>
</feature>
<evidence type="ECO:0000259" key="3">
    <source>
        <dbReference type="Pfam" id="PF12708"/>
    </source>
</evidence>
<dbReference type="NCBIfam" id="TIGR03807">
    <property type="entry name" value="RR_fam_repeat"/>
    <property type="match status" value="1"/>
</dbReference>
<organism evidence="5 6">
    <name type="scientific">Paenibacillus hemerocallicola</name>
    <dbReference type="NCBI Taxonomy" id="1172614"/>
    <lineage>
        <taxon>Bacteria</taxon>
        <taxon>Bacillati</taxon>
        <taxon>Bacillota</taxon>
        <taxon>Bacilli</taxon>
        <taxon>Bacillales</taxon>
        <taxon>Paenibacillaceae</taxon>
        <taxon>Paenibacillus</taxon>
    </lineage>
</organism>
<dbReference type="InterPro" id="IPR011050">
    <property type="entry name" value="Pectin_lyase_fold/virulence"/>
</dbReference>
<feature type="region of interest" description="Disordered" evidence="1">
    <location>
        <begin position="45"/>
        <end position="75"/>
    </location>
</feature>
<dbReference type="InterPro" id="IPR012334">
    <property type="entry name" value="Pectin_lyas_fold"/>
</dbReference>
<evidence type="ECO:0000256" key="2">
    <source>
        <dbReference type="SAM" id="SignalP"/>
    </source>
</evidence>
<protein>
    <submittedName>
        <fullName evidence="5">Uncharacterized protein</fullName>
    </submittedName>
</protein>
<feature type="domain" description="Rhamnogalacturonase A/B/Epimerase-like pectate lyase" evidence="3">
    <location>
        <begin position="79"/>
        <end position="162"/>
    </location>
</feature>
<feature type="domain" description="Right handed beta helix" evidence="4">
    <location>
        <begin position="274"/>
        <end position="417"/>
    </location>
</feature>
<evidence type="ECO:0000313" key="5">
    <source>
        <dbReference type="EMBL" id="TNJ67586.1"/>
    </source>
</evidence>
<dbReference type="Pfam" id="PF13229">
    <property type="entry name" value="Beta_helix"/>
    <property type="match status" value="1"/>
</dbReference>
<name>A0A5C4TG23_9BACL</name>
<dbReference type="PROSITE" id="PS51318">
    <property type="entry name" value="TAT"/>
    <property type="match status" value="1"/>
</dbReference>
<dbReference type="InterPro" id="IPR051801">
    <property type="entry name" value="GH28_Enzymes"/>
</dbReference>
<gene>
    <name evidence="5" type="ORF">FE784_04175</name>
</gene>
<evidence type="ECO:0000259" key="4">
    <source>
        <dbReference type="Pfam" id="PF13229"/>
    </source>
</evidence>
<keyword evidence="2" id="KW-0732">Signal</keyword>
<keyword evidence="6" id="KW-1185">Reference proteome</keyword>
<feature type="signal peptide" evidence="2">
    <location>
        <begin position="1"/>
        <end position="40"/>
    </location>
</feature>
<comment type="caution">
    <text evidence="5">The sequence shown here is derived from an EMBL/GenBank/DDBJ whole genome shotgun (WGS) entry which is preliminary data.</text>
</comment>
<dbReference type="PANTHER" id="PTHR31339">
    <property type="entry name" value="PECTIN LYASE-RELATED"/>
    <property type="match status" value="1"/>
</dbReference>
<dbReference type="InterPro" id="IPR006626">
    <property type="entry name" value="PbH1"/>
</dbReference>
<dbReference type="Proteomes" id="UP000307943">
    <property type="component" value="Unassembled WGS sequence"/>
</dbReference>
<feature type="chain" id="PRO_5022688070" evidence="2">
    <location>
        <begin position="41"/>
        <end position="616"/>
    </location>
</feature>
<dbReference type="OrthoDB" id="2869160at2"/>
<dbReference type="SMART" id="SM00710">
    <property type="entry name" value="PbH1"/>
    <property type="match status" value="10"/>
</dbReference>
<dbReference type="SUPFAM" id="SSF51126">
    <property type="entry name" value="Pectin lyase-like"/>
    <property type="match status" value="1"/>
</dbReference>
<dbReference type="InterPro" id="IPR039448">
    <property type="entry name" value="Beta_helix"/>
</dbReference>
<evidence type="ECO:0000256" key="1">
    <source>
        <dbReference type="SAM" id="MobiDB-lite"/>
    </source>
</evidence>
<reference evidence="5 6" key="1">
    <citation type="submission" date="2019-05" db="EMBL/GenBank/DDBJ databases">
        <title>We sequenced the genome of Paenibacillus hemerocallicola KCTC 33185 for further insight into its adaptation and study the phylogeny of Paenibacillus.</title>
        <authorList>
            <person name="Narsing Rao M.P."/>
        </authorList>
    </citation>
    <scope>NUCLEOTIDE SEQUENCE [LARGE SCALE GENOMIC DNA]</scope>
    <source>
        <strain evidence="5 6">KCTC 33185</strain>
    </source>
</reference>
<evidence type="ECO:0000313" key="6">
    <source>
        <dbReference type="Proteomes" id="UP000307943"/>
    </source>
</evidence>
<dbReference type="RefSeq" id="WP_139600872.1">
    <property type="nucleotide sequence ID" value="NZ_VDCQ01000004.1"/>
</dbReference>
<dbReference type="InterPro" id="IPR024535">
    <property type="entry name" value="RHGA/B-epi-like_pectate_lyase"/>
</dbReference>
<dbReference type="Pfam" id="PF12708">
    <property type="entry name" value="Pect-lyase_RHGA_epim"/>
    <property type="match status" value="1"/>
</dbReference>
<dbReference type="Gene3D" id="2.160.20.10">
    <property type="entry name" value="Single-stranded right-handed beta-helix, Pectin lyase-like"/>
    <property type="match status" value="1"/>
</dbReference>
<dbReference type="PANTHER" id="PTHR31339:SF9">
    <property type="entry name" value="PLASMIN AND FIBRONECTIN-BINDING PROTEIN A"/>
    <property type="match status" value="1"/>
</dbReference>
<proteinExistence type="predicted"/>
<sequence>MSSNRDNPASKSKLSRRKLLQTFGAVGAAMAVGSVGAAMAQGKPFTEKDKEEGGGHSVTESVYSGNPHPGKHDPAHVYDVRRLGANGDGATDDTAAFEQALLKVKEGGGGVVYVPPGTYVITRVLRLHKNTYIRMEDGAVLKKMGNPDSNLKLFVNGDMGDDYYANGYEGDGNISVIGGTIDLCGESNPPTNPARNFQAFGIAHADGVHIERVHFINGHNGHIIEFNSSRNVKLLHCTFKDQVVASSGQYEMVQIDFATAEAFPTFGAFDDTPCQDVLIEGCSFVNGHRGVGTHGSKYDSAGSQIFHDNIRIVNNLFRNIADIAIKPESYRNAVVTGNTIENAGSAGIAAYSCRNTIISGNTVRQTSLHGITISRKTAAGVFDEPSVNVTVSDNVVTNVANSPIRVIGGSGIVIDGNYSSAANREGAYITNTNDIVLRNNVFRGVCQAQNNQYYGIRADGCANVDISGNSISNAGYANNYKYAVYIPAGSTDVRISGNSAVPGASGTIRSDAADTVVVADNGERFLTANLNATSGTIALSDDITKYRSLIVATGSVSGGDLRHETARGWYTSGFRPGTDYLNVATSNGKLIASIDTNNQITLVSASDPLRYIIGFL</sequence>
<dbReference type="AlphaFoldDB" id="A0A5C4TG23"/>
<dbReference type="InterPro" id="IPR006311">
    <property type="entry name" value="TAT_signal"/>
</dbReference>
<dbReference type="EMBL" id="VDCQ01000004">
    <property type="protein sequence ID" value="TNJ67586.1"/>
    <property type="molecule type" value="Genomic_DNA"/>
</dbReference>
<dbReference type="InterPro" id="IPR022444">
    <property type="entry name" value="Cofactor-bd_rpt"/>
</dbReference>
<accession>A0A5C4TG23</accession>